<proteinExistence type="predicted"/>
<dbReference type="AlphaFoldDB" id="A0A8S9JV28"/>
<reference evidence="1" key="1">
    <citation type="submission" date="2019-12" db="EMBL/GenBank/DDBJ databases">
        <title>Genome sequencing and annotation of Brassica cretica.</title>
        <authorList>
            <person name="Studholme D.J."/>
            <person name="Sarris P.F."/>
        </authorList>
    </citation>
    <scope>NUCLEOTIDE SEQUENCE</scope>
    <source>
        <strain evidence="1">PFS-102/07</strain>
        <tissue evidence="1">Leaf</tissue>
    </source>
</reference>
<name>A0A8S9JV28_BRACR</name>
<sequence length="89" mass="10412">MRPHAQLQYASPFYFWNPNPTTSAHIRDQTPNRLRQLESVPNSRPDKEPASVQIEVQLTWWSGSTLQNKGNSKSENKNRIWLIDKDLNH</sequence>
<organism evidence="1">
    <name type="scientific">Brassica cretica</name>
    <name type="common">Mustard</name>
    <dbReference type="NCBI Taxonomy" id="69181"/>
    <lineage>
        <taxon>Eukaryota</taxon>
        <taxon>Viridiplantae</taxon>
        <taxon>Streptophyta</taxon>
        <taxon>Embryophyta</taxon>
        <taxon>Tracheophyta</taxon>
        <taxon>Spermatophyta</taxon>
        <taxon>Magnoliopsida</taxon>
        <taxon>eudicotyledons</taxon>
        <taxon>Gunneridae</taxon>
        <taxon>Pentapetalae</taxon>
        <taxon>rosids</taxon>
        <taxon>malvids</taxon>
        <taxon>Brassicales</taxon>
        <taxon>Brassicaceae</taxon>
        <taxon>Brassiceae</taxon>
        <taxon>Brassica</taxon>
    </lineage>
</organism>
<dbReference type="EMBL" id="QGKY02000246">
    <property type="protein sequence ID" value="KAF2585874.1"/>
    <property type="molecule type" value="Genomic_DNA"/>
</dbReference>
<accession>A0A8S9JV28</accession>
<comment type="caution">
    <text evidence="1">The sequence shown here is derived from an EMBL/GenBank/DDBJ whole genome shotgun (WGS) entry which is preliminary data.</text>
</comment>
<protein>
    <submittedName>
        <fullName evidence="1">Uncharacterized protein</fullName>
    </submittedName>
</protein>
<evidence type="ECO:0000313" key="1">
    <source>
        <dbReference type="EMBL" id="KAF2585874.1"/>
    </source>
</evidence>
<gene>
    <name evidence="1" type="ORF">F2Q70_00036864</name>
</gene>